<sequence>MSAHTTPGEPDPHASRATWMIKSGFWRLSEIITSTGHSIRDEAEDETMTFQDATRQARKIVVPLWRSQLAVQESWPADEITVSDKLTRAFDSLERNHKIIARMNHECCQTCALATLGHDRDEDETKGYVFFHEQTTESVVEGGDVYLYHGSFTKSEKKNEEVARTIVRVLRRAGLTVQWEGDVGKAIVMSCEEWRRRLMVEEGDDEEEDDDYDTQEEEEEKEEGEEDDETEDEEGEGELEEMEVEELELEEEEYNLTQDGRSEAAS</sequence>
<dbReference type="OrthoDB" id="4179397at2759"/>
<feature type="compositionally biased region" description="Polar residues" evidence="1">
    <location>
        <begin position="255"/>
        <end position="266"/>
    </location>
</feature>
<feature type="region of interest" description="Disordered" evidence="1">
    <location>
        <begin position="200"/>
        <end position="266"/>
    </location>
</feature>
<reference evidence="3 4" key="1">
    <citation type="submission" date="2017-10" db="EMBL/GenBank/DDBJ databases">
        <title>Comparative genomics in systemic dimorphic fungi from Ajellomycetaceae.</title>
        <authorList>
            <person name="Munoz J.F."/>
            <person name="Mcewen J.G."/>
            <person name="Clay O.K."/>
            <person name="Cuomo C.A."/>
        </authorList>
    </citation>
    <scope>NUCLEOTIDE SEQUENCE [LARGE SCALE GENOMIC DNA]</scope>
    <source>
        <strain evidence="3 4">UAMH7299</strain>
    </source>
</reference>
<evidence type="ECO:0000259" key="2">
    <source>
        <dbReference type="Pfam" id="PF21831"/>
    </source>
</evidence>
<evidence type="ECO:0000313" key="4">
    <source>
        <dbReference type="Proteomes" id="UP000224634"/>
    </source>
</evidence>
<evidence type="ECO:0000256" key="1">
    <source>
        <dbReference type="SAM" id="MobiDB-lite"/>
    </source>
</evidence>
<protein>
    <recommendedName>
        <fullName evidence="2">DUF6891 domain-containing protein</fullName>
    </recommendedName>
</protein>
<dbReference type="Pfam" id="PF21831">
    <property type="entry name" value="DUF6891"/>
    <property type="match status" value="1"/>
</dbReference>
<dbReference type="AlphaFoldDB" id="A0A2B7WZP1"/>
<feature type="compositionally biased region" description="Acidic residues" evidence="1">
    <location>
        <begin position="201"/>
        <end position="254"/>
    </location>
</feature>
<dbReference type="EMBL" id="PDNA01000229">
    <property type="protein sequence ID" value="PGH02033.1"/>
    <property type="molecule type" value="Genomic_DNA"/>
</dbReference>
<comment type="caution">
    <text evidence="3">The sequence shown here is derived from an EMBL/GenBank/DDBJ whole genome shotgun (WGS) entry which is preliminary data.</text>
</comment>
<gene>
    <name evidence="3" type="ORF">AJ80_08927</name>
</gene>
<accession>A0A2B7WZP1</accession>
<feature type="domain" description="DUF6891" evidence="2">
    <location>
        <begin position="16"/>
        <end position="198"/>
    </location>
</feature>
<organism evidence="3 4">
    <name type="scientific">Polytolypa hystricis (strain UAMH7299)</name>
    <dbReference type="NCBI Taxonomy" id="1447883"/>
    <lineage>
        <taxon>Eukaryota</taxon>
        <taxon>Fungi</taxon>
        <taxon>Dikarya</taxon>
        <taxon>Ascomycota</taxon>
        <taxon>Pezizomycotina</taxon>
        <taxon>Eurotiomycetes</taxon>
        <taxon>Eurotiomycetidae</taxon>
        <taxon>Onygenales</taxon>
        <taxon>Onygenales incertae sedis</taxon>
        <taxon>Polytolypa</taxon>
    </lineage>
</organism>
<dbReference type="Proteomes" id="UP000224634">
    <property type="component" value="Unassembled WGS sequence"/>
</dbReference>
<proteinExistence type="predicted"/>
<evidence type="ECO:0000313" key="3">
    <source>
        <dbReference type="EMBL" id="PGH02033.1"/>
    </source>
</evidence>
<dbReference type="InterPro" id="IPR054186">
    <property type="entry name" value="DUF6891"/>
</dbReference>
<keyword evidence="4" id="KW-1185">Reference proteome</keyword>
<name>A0A2B7WZP1_POLH7</name>